<keyword evidence="1" id="KW-1133">Transmembrane helix</keyword>
<dbReference type="GO" id="GO:0052621">
    <property type="term" value="F:diguanylate cyclase activity"/>
    <property type="evidence" value="ECO:0007669"/>
    <property type="project" value="TreeGrafter"/>
</dbReference>
<comment type="caution">
    <text evidence="3">The sequence shown here is derived from an EMBL/GenBank/DDBJ whole genome shotgun (WGS) entry which is preliminary data.</text>
</comment>
<dbReference type="SMART" id="SM00267">
    <property type="entry name" value="GGDEF"/>
    <property type="match status" value="1"/>
</dbReference>
<dbReference type="InterPro" id="IPR043128">
    <property type="entry name" value="Rev_trsase/Diguanyl_cyclase"/>
</dbReference>
<keyword evidence="1" id="KW-0472">Membrane</keyword>
<dbReference type="Pfam" id="PF00990">
    <property type="entry name" value="GGDEF"/>
    <property type="match status" value="1"/>
</dbReference>
<dbReference type="FunFam" id="3.30.70.270:FF:000001">
    <property type="entry name" value="Diguanylate cyclase domain protein"/>
    <property type="match status" value="1"/>
</dbReference>
<dbReference type="NCBIfam" id="TIGR00254">
    <property type="entry name" value="GGDEF"/>
    <property type="match status" value="1"/>
</dbReference>
<dbReference type="PROSITE" id="PS50887">
    <property type="entry name" value="GGDEF"/>
    <property type="match status" value="1"/>
</dbReference>
<sequence length="243" mass="27609">MLAKLIFGGVLSLFLTSLFLFSMNYQPFQSLPAYLLKGIFAINLVQGLFSFSFLGFYYEKATENAENEIIQANQRLLNMANTDPVTNLINRRMMMVRVEDEKVKVDRGGKPFTIVMVDIDNFKQINDFYGHDGGDFVLVQLAERIQLTLRKSDLVSRWGGDEFLFLLPETRLNEGAMVAEKVRDLIIKSPFVYRERDIQVTLTFGVSQCTSDVGVGSANRKADQALYLGKELGKNRVITENMF</sequence>
<keyword evidence="1" id="KW-0812">Transmembrane</keyword>
<accession>A0A645CUI1</accession>
<evidence type="ECO:0000313" key="3">
    <source>
        <dbReference type="EMBL" id="MPM80786.1"/>
    </source>
</evidence>
<reference evidence="3" key="1">
    <citation type="submission" date="2019-08" db="EMBL/GenBank/DDBJ databases">
        <authorList>
            <person name="Kucharzyk K."/>
            <person name="Murdoch R.W."/>
            <person name="Higgins S."/>
            <person name="Loffler F."/>
        </authorList>
    </citation>
    <scope>NUCLEOTIDE SEQUENCE</scope>
</reference>
<dbReference type="PANTHER" id="PTHR45138">
    <property type="entry name" value="REGULATORY COMPONENTS OF SENSORY TRANSDUCTION SYSTEM"/>
    <property type="match status" value="1"/>
</dbReference>
<dbReference type="SUPFAM" id="SSF55073">
    <property type="entry name" value="Nucleotide cyclase"/>
    <property type="match status" value="1"/>
</dbReference>
<dbReference type="Gene3D" id="3.30.70.270">
    <property type="match status" value="1"/>
</dbReference>
<dbReference type="AlphaFoldDB" id="A0A645CUI1"/>
<gene>
    <name evidence="3" type="ORF">SDC9_127836</name>
</gene>
<dbReference type="InterPro" id="IPR050469">
    <property type="entry name" value="Diguanylate_Cyclase"/>
</dbReference>
<dbReference type="InterPro" id="IPR000160">
    <property type="entry name" value="GGDEF_dom"/>
</dbReference>
<feature type="domain" description="GGDEF" evidence="2">
    <location>
        <begin position="110"/>
        <end position="242"/>
    </location>
</feature>
<dbReference type="PANTHER" id="PTHR45138:SF9">
    <property type="entry name" value="DIGUANYLATE CYCLASE DGCM-RELATED"/>
    <property type="match status" value="1"/>
</dbReference>
<feature type="transmembrane region" description="Helical" evidence="1">
    <location>
        <begin position="6"/>
        <end position="23"/>
    </location>
</feature>
<protein>
    <recommendedName>
        <fullName evidence="2">GGDEF domain-containing protein</fullName>
    </recommendedName>
</protein>
<organism evidence="3">
    <name type="scientific">bioreactor metagenome</name>
    <dbReference type="NCBI Taxonomy" id="1076179"/>
    <lineage>
        <taxon>unclassified sequences</taxon>
        <taxon>metagenomes</taxon>
        <taxon>ecological metagenomes</taxon>
    </lineage>
</organism>
<dbReference type="CDD" id="cd01949">
    <property type="entry name" value="GGDEF"/>
    <property type="match status" value="1"/>
</dbReference>
<name>A0A645CUI1_9ZZZZ</name>
<dbReference type="InterPro" id="IPR029787">
    <property type="entry name" value="Nucleotide_cyclase"/>
</dbReference>
<dbReference type="EMBL" id="VSSQ01030304">
    <property type="protein sequence ID" value="MPM80786.1"/>
    <property type="molecule type" value="Genomic_DNA"/>
</dbReference>
<proteinExistence type="predicted"/>
<evidence type="ECO:0000259" key="2">
    <source>
        <dbReference type="PROSITE" id="PS50887"/>
    </source>
</evidence>
<evidence type="ECO:0000256" key="1">
    <source>
        <dbReference type="SAM" id="Phobius"/>
    </source>
</evidence>
<feature type="transmembrane region" description="Helical" evidence="1">
    <location>
        <begin position="35"/>
        <end position="58"/>
    </location>
</feature>